<evidence type="ECO:0000256" key="1">
    <source>
        <dbReference type="ARBA" id="ARBA00006525"/>
    </source>
</evidence>
<dbReference type="PANTHER" id="PTHR43022">
    <property type="entry name" value="PROTEIN SMF"/>
    <property type="match status" value="1"/>
</dbReference>
<dbReference type="Pfam" id="PF02481">
    <property type="entry name" value="DNA_processg_A"/>
    <property type="match status" value="1"/>
</dbReference>
<dbReference type="SUPFAM" id="SSF102405">
    <property type="entry name" value="MCP/YpsA-like"/>
    <property type="match status" value="1"/>
</dbReference>
<keyword evidence="4" id="KW-1185">Reference proteome</keyword>
<feature type="domain" description="Smf/DprA SLOG" evidence="2">
    <location>
        <begin position="81"/>
        <end position="293"/>
    </location>
</feature>
<name>K8P4J9_9BRAD</name>
<dbReference type="InterPro" id="IPR003488">
    <property type="entry name" value="DprA"/>
</dbReference>
<proteinExistence type="inferred from homology"/>
<sequence>MSALPLFNDEFRPISPWREMGAYEALWNSESSSFKSIAETFARTKNLLPSDLIEPTFSAELAAKADSAIKAFCKQSYGIRVHGEVEYPERLREAKHPVELLYFQGLWALTETPSVAIVGTRSPSEDSIKRTRQITKALVEKGFTIVSGLAKGIDRAAHTSAIEFGGWTIAVIGTPLSMAYPKEHSDLQFEIAKNHLLISQVPVVSYPKMKFTKKRLFFPERNVTMSALTQATIIIEAGNTSGTLTQARAAIEQGRKLFILNSSFEKADLTWPEKFAAKGAIRVRSINDILDNLDAPDSNRQHPAT</sequence>
<gene>
    <name evidence="3" type="ORF">HMPREF9696_01866</name>
</gene>
<dbReference type="RefSeq" id="WP_002712732.1">
    <property type="nucleotide sequence ID" value="NZ_KB375281.1"/>
</dbReference>
<evidence type="ECO:0000313" key="3">
    <source>
        <dbReference type="EMBL" id="EKS35654.1"/>
    </source>
</evidence>
<dbReference type="PANTHER" id="PTHR43022:SF1">
    <property type="entry name" value="PROTEIN SMF"/>
    <property type="match status" value="1"/>
</dbReference>
<accession>K8P4J9</accession>
<dbReference type="Proteomes" id="UP000001095">
    <property type="component" value="Unassembled WGS sequence"/>
</dbReference>
<comment type="similarity">
    <text evidence="1">Belongs to the DprA/Smf family.</text>
</comment>
<evidence type="ECO:0000313" key="4">
    <source>
        <dbReference type="Proteomes" id="UP000001095"/>
    </source>
</evidence>
<comment type="caution">
    <text evidence="3">The sequence shown here is derived from an EMBL/GenBank/DDBJ whole genome shotgun (WGS) entry which is preliminary data.</text>
</comment>
<dbReference type="EMBL" id="AGWY01000008">
    <property type="protein sequence ID" value="EKS35654.1"/>
    <property type="molecule type" value="Genomic_DNA"/>
</dbReference>
<dbReference type="HOGENOM" id="CLU_029601_3_0_5"/>
<dbReference type="Gene3D" id="3.40.50.450">
    <property type="match status" value="1"/>
</dbReference>
<organism evidence="3 4">
    <name type="scientific">Afipia clevelandensis ATCC 49720</name>
    <dbReference type="NCBI Taxonomy" id="883079"/>
    <lineage>
        <taxon>Bacteria</taxon>
        <taxon>Pseudomonadati</taxon>
        <taxon>Pseudomonadota</taxon>
        <taxon>Alphaproteobacteria</taxon>
        <taxon>Hyphomicrobiales</taxon>
        <taxon>Nitrobacteraceae</taxon>
        <taxon>Afipia</taxon>
    </lineage>
</organism>
<evidence type="ECO:0000259" key="2">
    <source>
        <dbReference type="Pfam" id="PF02481"/>
    </source>
</evidence>
<dbReference type="GO" id="GO:0009294">
    <property type="term" value="P:DNA-mediated transformation"/>
    <property type="evidence" value="ECO:0007669"/>
    <property type="project" value="InterPro"/>
</dbReference>
<dbReference type="InterPro" id="IPR057666">
    <property type="entry name" value="DrpA_SLOG"/>
</dbReference>
<dbReference type="OrthoDB" id="9785707at2"/>
<dbReference type="AlphaFoldDB" id="K8P4J9"/>
<protein>
    <submittedName>
        <fullName evidence="3">DNA protecting protein DprA</fullName>
    </submittedName>
</protein>
<reference evidence="3 4" key="1">
    <citation type="submission" date="2012-04" db="EMBL/GenBank/DDBJ databases">
        <title>The Genome Sequence of Afipia clevelandensis ATCC 49720.</title>
        <authorList>
            <consortium name="The Broad Institute Genome Sequencing Platform"/>
            <person name="Earl A."/>
            <person name="Ward D."/>
            <person name="Feldgarden M."/>
            <person name="Gevers D."/>
            <person name="Huys G."/>
            <person name="Walker B."/>
            <person name="Young S.K."/>
            <person name="Zeng Q."/>
            <person name="Gargeya S."/>
            <person name="Fitzgerald M."/>
            <person name="Haas B."/>
            <person name="Abouelleil A."/>
            <person name="Alvarado L."/>
            <person name="Arachchi H.M."/>
            <person name="Berlin A."/>
            <person name="Chapman S.B."/>
            <person name="Goldberg J."/>
            <person name="Griggs A."/>
            <person name="Gujja S."/>
            <person name="Hansen M."/>
            <person name="Howarth C."/>
            <person name="Imamovic A."/>
            <person name="Larimer J."/>
            <person name="McCowen C."/>
            <person name="Montmayeur A."/>
            <person name="Murphy C."/>
            <person name="Neiman D."/>
            <person name="Pearson M."/>
            <person name="Priest M."/>
            <person name="Roberts A."/>
            <person name="Saif S."/>
            <person name="Shea T."/>
            <person name="Sisk P."/>
            <person name="Sykes S."/>
            <person name="Wortman J."/>
            <person name="Nusbaum C."/>
            <person name="Birren B."/>
        </authorList>
    </citation>
    <scope>NUCLEOTIDE SEQUENCE [LARGE SCALE GENOMIC DNA]</scope>
    <source>
        <strain evidence="3 4">ATCC 49720</strain>
    </source>
</reference>